<organism evidence="1 2">
    <name type="scientific">Bacillus altitudinis</name>
    <dbReference type="NCBI Taxonomy" id="293387"/>
    <lineage>
        <taxon>Bacteria</taxon>
        <taxon>Bacillati</taxon>
        <taxon>Bacillota</taxon>
        <taxon>Bacilli</taxon>
        <taxon>Bacillales</taxon>
        <taxon>Bacillaceae</taxon>
        <taxon>Bacillus</taxon>
    </lineage>
</organism>
<proteinExistence type="predicted"/>
<evidence type="ECO:0000313" key="2">
    <source>
        <dbReference type="Proteomes" id="UP000433089"/>
    </source>
</evidence>
<evidence type="ECO:0000313" key="1">
    <source>
        <dbReference type="EMBL" id="VXB37782.1"/>
    </source>
</evidence>
<reference evidence="1 2" key="1">
    <citation type="submission" date="2019-10" db="EMBL/GenBank/DDBJ databases">
        <authorList>
            <person name="Karimi E."/>
        </authorList>
    </citation>
    <scope>NUCLEOTIDE SEQUENCE [LARGE SCALE GENOMIC DNA]</scope>
    <source>
        <strain evidence="1">Bacillus sp. 348</strain>
    </source>
</reference>
<name>A0A653Q743_BACAB</name>
<sequence length="83" mass="10081">MVRREVQEFVMAEEDRIKFIRQRPLWYRQLTRHPENVTSFELDKMNFYEKTIPHRVSQLSNSVQMAEMMIQMFQAMRNQNGAG</sequence>
<dbReference type="AlphaFoldDB" id="A0A653Q743"/>
<protein>
    <recommendedName>
        <fullName evidence="3">YlbE-like protein</fullName>
    </recommendedName>
</protein>
<dbReference type="InterPro" id="IPR025613">
    <property type="entry name" value="YlbE"/>
</dbReference>
<dbReference type="Pfam" id="PF14003">
    <property type="entry name" value="YlbE"/>
    <property type="match status" value="1"/>
</dbReference>
<gene>
    <name evidence="1" type="primary">ylbE</name>
    <name evidence="1" type="ORF">BACI348_40593</name>
</gene>
<evidence type="ECO:0008006" key="3">
    <source>
        <dbReference type="Google" id="ProtNLM"/>
    </source>
</evidence>
<dbReference type="Proteomes" id="UP000433089">
    <property type="component" value="Unassembled WGS sequence"/>
</dbReference>
<accession>A0A653Q743</accession>
<dbReference type="EMBL" id="CABWLH010000009">
    <property type="protein sequence ID" value="VXB37782.1"/>
    <property type="molecule type" value="Genomic_DNA"/>
</dbReference>